<gene>
    <name evidence="3" type="ORF">CB0940_08491</name>
    <name evidence="4" type="ORF">RHO25_009714</name>
</gene>
<dbReference type="EMBL" id="LKMD01000104">
    <property type="protein sequence ID" value="PIA94510.1"/>
    <property type="molecule type" value="Genomic_DNA"/>
</dbReference>
<name>A0A2G5HPQ7_CERBT</name>
<dbReference type="SUPFAM" id="SSF51445">
    <property type="entry name" value="(Trans)glycosidases"/>
    <property type="match status" value="1"/>
</dbReference>
<keyword evidence="1" id="KW-0732">Signal</keyword>
<dbReference type="OrthoDB" id="3012298at2759"/>
<dbReference type="InterPro" id="IPR001223">
    <property type="entry name" value="Glyco_hydro18_cat"/>
</dbReference>
<evidence type="ECO:0000256" key="1">
    <source>
        <dbReference type="SAM" id="SignalP"/>
    </source>
</evidence>
<dbReference type="Proteomes" id="UP001302367">
    <property type="component" value="Chromosome 6"/>
</dbReference>
<proteinExistence type="predicted"/>
<feature type="domain" description="GH18" evidence="2">
    <location>
        <begin position="35"/>
        <end position="324"/>
    </location>
</feature>
<evidence type="ECO:0000313" key="5">
    <source>
        <dbReference type="Proteomes" id="UP000230605"/>
    </source>
</evidence>
<evidence type="ECO:0000313" key="4">
    <source>
        <dbReference type="EMBL" id="WPB05065.1"/>
    </source>
</evidence>
<keyword evidence="6" id="KW-1185">Reference proteome</keyword>
<dbReference type="Proteomes" id="UP000230605">
    <property type="component" value="Chromosome 6"/>
</dbReference>
<sequence>MRVIFFWSVLLGLANAVPAGHTSSIEKRADPYKPPRNAIYVQTFRTTSGDKLSLLPLVEQKTDVTHIYLSAVHVNEEPGDINLNDDNVNSTVWDTVWQEAAQLQQRGVKVMMMLGGAAPGSYPRLCSGANGAVDDSYYVPLRNTLKFHNVEGLDLDIEERVPYTCPLNLLRRLHADFGPDFILTMAPVASELQPNPIGLGGFSYRTLDAEANASDRPNGKLVNWYNCQFYNGWGDASRPNGYNSIIANGWAADRVVMGVLDSPNDGGSGWYGVSTYQKTIATLKANYENFGSVVGWEYWDAGIKDGYKEPWQWVAAIGQSVFAGRPGTANRDKGGDSGPSPWPVLTDQLEALGVEKLLAVRALNISDGSLSGALQVLGLSDVLPL</sequence>
<evidence type="ECO:0000313" key="3">
    <source>
        <dbReference type="EMBL" id="PIA94510.1"/>
    </source>
</evidence>
<protein>
    <recommendedName>
        <fullName evidence="2">GH18 domain-containing protein</fullName>
    </recommendedName>
</protein>
<dbReference type="PROSITE" id="PS51910">
    <property type="entry name" value="GH18_2"/>
    <property type="match status" value="1"/>
</dbReference>
<dbReference type="GO" id="GO:0005975">
    <property type="term" value="P:carbohydrate metabolic process"/>
    <property type="evidence" value="ECO:0007669"/>
    <property type="project" value="InterPro"/>
</dbReference>
<dbReference type="InterPro" id="IPR017853">
    <property type="entry name" value="GH"/>
</dbReference>
<dbReference type="Gene3D" id="3.20.20.80">
    <property type="entry name" value="Glycosidases"/>
    <property type="match status" value="1"/>
</dbReference>
<feature type="chain" id="PRO_5013915575" description="GH18 domain-containing protein" evidence="1">
    <location>
        <begin position="17"/>
        <end position="385"/>
    </location>
</feature>
<dbReference type="AlphaFoldDB" id="A0A2G5HPQ7"/>
<evidence type="ECO:0000259" key="2">
    <source>
        <dbReference type="PROSITE" id="PS51910"/>
    </source>
</evidence>
<evidence type="ECO:0000313" key="6">
    <source>
        <dbReference type="Proteomes" id="UP001302367"/>
    </source>
</evidence>
<reference evidence="4 6" key="2">
    <citation type="submission" date="2023-09" db="EMBL/GenBank/DDBJ databases">
        <title>Complete-Gapless Cercospora beticola genome.</title>
        <authorList>
            <person name="Wyatt N.A."/>
            <person name="Spanner R.E."/>
            <person name="Bolton M.D."/>
        </authorList>
    </citation>
    <scope>NUCLEOTIDE SEQUENCE [LARGE SCALE GENOMIC DNA]</scope>
    <source>
        <strain evidence="4">Cb09-40</strain>
    </source>
</reference>
<dbReference type="EMBL" id="CP134189">
    <property type="protein sequence ID" value="WPB05065.1"/>
    <property type="molecule type" value="Genomic_DNA"/>
</dbReference>
<accession>A0A2G5HPQ7</accession>
<organism evidence="3 5">
    <name type="scientific">Cercospora beticola</name>
    <name type="common">Sugarbeet leaf spot fungus</name>
    <dbReference type="NCBI Taxonomy" id="122368"/>
    <lineage>
        <taxon>Eukaryota</taxon>
        <taxon>Fungi</taxon>
        <taxon>Dikarya</taxon>
        <taxon>Ascomycota</taxon>
        <taxon>Pezizomycotina</taxon>
        <taxon>Dothideomycetes</taxon>
        <taxon>Dothideomycetidae</taxon>
        <taxon>Mycosphaerellales</taxon>
        <taxon>Mycosphaerellaceae</taxon>
        <taxon>Cercospora</taxon>
    </lineage>
</organism>
<reference evidence="3 5" key="1">
    <citation type="submission" date="2015-10" db="EMBL/GenBank/DDBJ databases">
        <title>The cercosporin biosynthetic gene cluster was horizontally transferred to several fungal lineages and shown to be expanded in Cercospora beticola based on microsynteny with recipient genomes.</title>
        <authorList>
            <person name="De Jonge R."/>
            <person name="Ebert M.K."/>
            <person name="Suttle J.C."/>
            <person name="Jurick Ii W.M."/>
            <person name="Secor G.A."/>
            <person name="Thomma B.P."/>
            <person name="Van De Peer Y."/>
            <person name="Bolton M.D."/>
        </authorList>
    </citation>
    <scope>NUCLEOTIDE SEQUENCE [LARGE SCALE GENOMIC DNA]</scope>
    <source>
        <strain evidence="3 5">09-40</strain>
    </source>
</reference>
<feature type="signal peptide" evidence="1">
    <location>
        <begin position="1"/>
        <end position="16"/>
    </location>
</feature>